<protein>
    <submittedName>
        <fullName evidence="9">Drug resistance transporter, EmrB/QacA subfamily</fullName>
    </submittedName>
</protein>
<keyword evidence="10" id="KW-1185">Reference proteome</keyword>
<dbReference type="InterPro" id="IPR036259">
    <property type="entry name" value="MFS_trans_sf"/>
</dbReference>
<dbReference type="EMBL" id="FODY01000022">
    <property type="protein sequence ID" value="SEP37707.1"/>
    <property type="molecule type" value="Genomic_DNA"/>
</dbReference>
<organism evidence="9 10">
    <name type="scientific">Propionispora vibrioides</name>
    <dbReference type="NCBI Taxonomy" id="112903"/>
    <lineage>
        <taxon>Bacteria</taxon>
        <taxon>Bacillati</taxon>
        <taxon>Bacillota</taxon>
        <taxon>Negativicutes</taxon>
        <taxon>Selenomonadales</taxon>
        <taxon>Sporomusaceae</taxon>
        <taxon>Propionispora</taxon>
    </lineage>
</organism>
<reference evidence="9 10" key="1">
    <citation type="submission" date="2016-10" db="EMBL/GenBank/DDBJ databases">
        <authorList>
            <person name="de Groot N.N."/>
        </authorList>
    </citation>
    <scope>NUCLEOTIDE SEQUENCE [LARGE SCALE GENOMIC DNA]</scope>
    <source>
        <strain evidence="9 10">DSM 13305</strain>
    </source>
</reference>
<dbReference type="CDD" id="cd17321">
    <property type="entry name" value="MFS_MMR_MDR_like"/>
    <property type="match status" value="1"/>
</dbReference>
<feature type="transmembrane region" description="Helical" evidence="7">
    <location>
        <begin position="16"/>
        <end position="40"/>
    </location>
</feature>
<dbReference type="InterPro" id="IPR020846">
    <property type="entry name" value="MFS_dom"/>
</dbReference>
<dbReference type="PRINTS" id="PR01036">
    <property type="entry name" value="TCRTETB"/>
</dbReference>
<feature type="transmembrane region" description="Helical" evidence="7">
    <location>
        <begin position="234"/>
        <end position="252"/>
    </location>
</feature>
<dbReference type="GO" id="GO:0022857">
    <property type="term" value="F:transmembrane transporter activity"/>
    <property type="evidence" value="ECO:0007669"/>
    <property type="project" value="InterPro"/>
</dbReference>
<keyword evidence="2" id="KW-0813">Transport</keyword>
<comment type="subcellular location">
    <subcellularLocation>
        <location evidence="1">Cell membrane</location>
        <topology evidence="1">Multi-pass membrane protein</topology>
    </subcellularLocation>
</comment>
<feature type="domain" description="Major facilitator superfamily (MFS) profile" evidence="8">
    <location>
        <begin position="18"/>
        <end position="474"/>
    </location>
</feature>
<dbReference type="RefSeq" id="WP_091749695.1">
    <property type="nucleotide sequence ID" value="NZ_FODY01000022.1"/>
</dbReference>
<feature type="transmembrane region" description="Helical" evidence="7">
    <location>
        <begin position="84"/>
        <end position="107"/>
    </location>
</feature>
<feature type="transmembrane region" description="Helical" evidence="7">
    <location>
        <begin position="307"/>
        <end position="328"/>
    </location>
</feature>
<evidence type="ECO:0000256" key="6">
    <source>
        <dbReference type="ARBA" id="ARBA00023136"/>
    </source>
</evidence>
<feature type="transmembrane region" description="Helical" evidence="7">
    <location>
        <begin position="447"/>
        <end position="467"/>
    </location>
</feature>
<name>A0A1H8XDA3_9FIRM</name>
<dbReference type="FunFam" id="1.20.1720.10:FF:000021">
    <property type="entry name" value="Drug resistance transporter, EmrB/QacA subfamily"/>
    <property type="match status" value="1"/>
</dbReference>
<feature type="transmembrane region" description="Helical" evidence="7">
    <location>
        <begin position="143"/>
        <end position="166"/>
    </location>
</feature>
<dbReference type="SUPFAM" id="SSF103473">
    <property type="entry name" value="MFS general substrate transporter"/>
    <property type="match status" value="2"/>
</dbReference>
<feature type="transmembrane region" description="Helical" evidence="7">
    <location>
        <begin position="113"/>
        <end position="131"/>
    </location>
</feature>
<dbReference type="NCBIfam" id="TIGR00711">
    <property type="entry name" value="efflux_EmrB"/>
    <property type="match status" value="1"/>
</dbReference>
<accession>A0A1H8XDA3</accession>
<dbReference type="STRING" id="112903.SAMN04490178_12252"/>
<evidence type="ECO:0000256" key="3">
    <source>
        <dbReference type="ARBA" id="ARBA00022475"/>
    </source>
</evidence>
<dbReference type="OrthoDB" id="102502at2"/>
<feature type="transmembrane region" description="Helical" evidence="7">
    <location>
        <begin position="273"/>
        <end position="295"/>
    </location>
</feature>
<dbReference type="PROSITE" id="PS50850">
    <property type="entry name" value="MFS"/>
    <property type="match status" value="1"/>
</dbReference>
<keyword evidence="6 7" id="KW-0472">Membrane</keyword>
<sequence length="481" mass="51687">MNVTCNNLKNSSHIRWFILADVLLGTFMATLDSSIVNVALPTISTQLNVTLSIVQWIVVSYLLAIASLLPIFGRLADMWGRNKVYSMGFLVFTLGSVLCGLCNTIGMLVGMRVFQAVGASMMMATNQAIIVSSFPVSERGRALGLLGTFVALGSLTGPALGGFLVSWVGWRYIFYVNVPIGIIGYLLANIILPADKDKKAASFDYKGSILFTMGLIGILFAINDGNVFGWNSPIILGSLFLGVILLAVFTLVEFRLENPLINFSIYRNRVFMLGNFSAFLNFAATFANAIIMPFFLQNVLHYSSLRVGLMMASLPVCMAIAAPFSGYGSDKFGPIWFATGGLLLNTLGYLFLLSVTTHSTFGGIIPSLILVGVGTGMFQPPNNSFVMSSVSKDQIGIVNGLNALIRNLGMIMGASLSVLILEKLQAAILSGIANPTQIQVDSSFVEAFHIVMAFVAGISVCAAIISFSRKNYSLLKGGLQE</sequence>
<feature type="transmembrane region" description="Helical" evidence="7">
    <location>
        <begin position="361"/>
        <end position="379"/>
    </location>
</feature>
<feature type="transmembrane region" description="Helical" evidence="7">
    <location>
        <begin position="52"/>
        <end position="72"/>
    </location>
</feature>
<evidence type="ECO:0000256" key="4">
    <source>
        <dbReference type="ARBA" id="ARBA00022692"/>
    </source>
</evidence>
<evidence type="ECO:0000256" key="1">
    <source>
        <dbReference type="ARBA" id="ARBA00004651"/>
    </source>
</evidence>
<dbReference type="PANTHER" id="PTHR42718:SF46">
    <property type="entry name" value="BLR6921 PROTEIN"/>
    <property type="match status" value="1"/>
</dbReference>
<dbReference type="GO" id="GO:0005886">
    <property type="term" value="C:plasma membrane"/>
    <property type="evidence" value="ECO:0007669"/>
    <property type="project" value="UniProtKB-SubCell"/>
</dbReference>
<feature type="transmembrane region" description="Helical" evidence="7">
    <location>
        <begin position="400"/>
        <end position="421"/>
    </location>
</feature>
<keyword evidence="3" id="KW-1003">Cell membrane</keyword>
<evidence type="ECO:0000256" key="7">
    <source>
        <dbReference type="SAM" id="Phobius"/>
    </source>
</evidence>
<feature type="transmembrane region" description="Helical" evidence="7">
    <location>
        <begin position="203"/>
        <end position="222"/>
    </location>
</feature>
<dbReference type="InterPro" id="IPR011701">
    <property type="entry name" value="MFS"/>
</dbReference>
<dbReference type="Gene3D" id="1.20.1250.20">
    <property type="entry name" value="MFS general substrate transporter like domains"/>
    <property type="match status" value="1"/>
</dbReference>
<gene>
    <name evidence="9" type="ORF">SAMN04490178_12252</name>
</gene>
<feature type="transmembrane region" description="Helical" evidence="7">
    <location>
        <begin position="335"/>
        <end position="355"/>
    </location>
</feature>
<dbReference type="Pfam" id="PF07690">
    <property type="entry name" value="MFS_1"/>
    <property type="match status" value="1"/>
</dbReference>
<evidence type="ECO:0000256" key="5">
    <source>
        <dbReference type="ARBA" id="ARBA00022989"/>
    </source>
</evidence>
<feature type="transmembrane region" description="Helical" evidence="7">
    <location>
        <begin position="172"/>
        <end position="191"/>
    </location>
</feature>
<evidence type="ECO:0000256" key="2">
    <source>
        <dbReference type="ARBA" id="ARBA00022448"/>
    </source>
</evidence>
<dbReference type="InterPro" id="IPR004638">
    <property type="entry name" value="EmrB-like"/>
</dbReference>
<keyword evidence="4 7" id="KW-0812">Transmembrane</keyword>
<evidence type="ECO:0000313" key="10">
    <source>
        <dbReference type="Proteomes" id="UP000198847"/>
    </source>
</evidence>
<dbReference type="Gene3D" id="1.20.1720.10">
    <property type="entry name" value="Multidrug resistance protein D"/>
    <property type="match status" value="1"/>
</dbReference>
<dbReference type="AlphaFoldDB" id="A0A1H8XDA3"/>
<keyword evidence="5 7" id="KW-1133">Transmembrane helix</keyword>
<dbReference type="Proteomes" id="UP000198847">
    <property type="component" value="Unassembled WGS sequence"/>
</dbReference>
<evidence type="ECO:0000313" key="9">
    <source>
        <dbReference type="EMBL" id="SEP37707.1"/>
    </source>
</evidence>
<dbReference type="PANTHER" id="PTHR42718">
    <property type="entry name" value="MAJOR FACILITATOR SUPERFAMILY MULTIDRUG TRANSPORTER MFSC"/>
    <property type="match status" value="1"/>
</dbReference>
<proteinExistence type="predicted"/>
<evidence type="ECO:0000259" key="8">
    <source>
        <dbReference type="PROSITE" id="PS50850"/>
    </source>
</evidence>